<dbReference type="InterPro" id="IPR011257">
    <property type="entry name" value="DNA_glycosylase"/>
</dbReference>
<dbReference type="InterPro" id="IPR012904">
    <property type="entry name" value="OGG_N"/>
</dbReference>
<dbReference type="EMBL" id="RRYP01011521">
    <property type="protein sequence ID" value="TNV77670.1"/>
    <property type="molecule type" value="Genomic_DNA"/>
</dbReference>
<dbReference type="Pfam" id="PF07934">
    <property type="entry name" value="OGG_N"/>
    <property type="match status" value="1"/>
</dbReference>
<dbReference type="PANTHER" id="PTHR10242">
    <property type="entry name" value="8-OXOGUANINE DNA GLYCOSYLASE"/>
    <property type="match status" value="1"/>
</dbReference>
<organism evidence="14 15">
    <name type="scientific">Halteria grandinella</name>
    <dbReference type="NCBI Taxonomy" id="5974"/>
    <lineage>
        <taxon>Eukaryota</taxon>
        <taxon>Sar</taxon>
        <taxon>Alveolata</taxon>
        <taxon>Ciliophora</taxon>
        <taxon>Intramacronucleata</taxon>
        <taxon>Spirotrichea</taxon>
        <taxon>Stichotrichia</taxon>
        <taxon>Sporadotrichida</taxon>
        <taxon>Halteriidae</taxon>
        <taxon>Halteria</taxon>
    </lineage>
</organism>
<dbReference type="GO" id="GO:0003684">
    <property type="term" value="F:damaged DNA binding"/>
    <property type="evidence" value="ECO:0007669"/>
    <property type="project" value="InterPro"/>
</dbReference>
<dbReference type="GO" id="GO:0006285">
    <property type="term" value="P:base-excision repair, AP site formation"/>
    <property type="evidence" value="ECO:0007669"/>
    <property type="project" value="TreeGrafter"/>
</dbReference>
<evidence type="ECO:0000259" key="13">
    <source>
        <dbReference type="SMART" id="SM00478"/>
    </source>
</evidence>
<comment type="subcellular location">
    <subcellularLocation>
        <location evidence="1">Nucleus</location>
    </subcellularLocation>
</comment>
<dbReference type="GO" id="GO:0140078">
    <property type="term" value="F:class I DNA-(apurinic or apyrimidinic site) endonuclease activity"/>
    <property type="evidence" value="ECO:0007669"/>
    <property type="project" value="UniProtKB-EC"/>
</dbReference>
<dbReference type="SMART" id="SM00478">
    <property type="entry name" value="ENDO3c"/>
    <property type="match status" value="1"/>
</dbReference>
<keyword evidence="4" id="KW-0227">DNA damage</keyword>
<evidence type="ECO:0000256" key="6">
    <source>
        <dbReference type="ARBA" id="ARBA00023204"/>
    </source>
</evidence>
<dbReference type="GO" id="GO:0034039">
    <property type="term" value="F:8-oxo-7,8-dihydroguanine DNA N-glycosylase activity"/>
    <property type="evidence" value="ECO:0007669"/>
    <property type="project" value="TreeGrafter"/>
</dbReference>
<dbReference type="AlphaFoldDB" id="A0A8J8NNF3"/>
<proteinExistence type="inferred from homology"/>
<feature type="region of interest" description="Disordered" evidence="12">
    <location>
        <begin position="343"/>
        <end position="368"/>
    </location>
</feature>
<evidence type="ECO:0000256" key="3">
    <source>
        <dbReference type="ARBA" id="ARBA00012720"/>
    </source>
</evidence>
<evidence type="ECO:0000256" key="8">
    <source>
        <dbReference type="ARBA" id="ARBA00023242"/>
    </source>
</evidence>
<evidence type="ECO:0000256" key="12">
    <source>
        <dbReference type="SAM" id="MobiDB-lite"/>
    </source>
</evidence>
<comment type="caution">
    <text evidence="14">The sequence shown here is derived from an EMBL/GenBank/DDBJ whole genome shotgun (WGS) entry which is preliminary data.</text>
</comment>
<evidence type="ECO:0000256" key="5">
    <source>
        <dbReference type="ARBA" id="ARBA00022801"/>
    </source>
</evidence>
<evidence type="ECO:0000256" key="7">
    <source>
        <dbReference type="ARBA" id="ARBA00023239"/>
    </source>
</evidence>
<name>A0A8J8NNF3_HALGN</name>
<protein>
    <recommendedName>
        <fullName evidence="3">DNA-(apurinic or apyrimidinic site) lyase</fullName>
        <ecNumber evidence="3">4.2.99.18</ecNumber>
    </recommendedName>
</protein>
<dbReference type="SUPFAM" id="SSF55945">
    <property type="entry name" value="TATA-box binding protein-like"/>
    <property type="match status" value="1"/>
</dbReference>
<dbReference type="CDD" id="cd00056">
    <property type="entry name" value="ENDO3c"/>
    <property type="match status" value="1"/>
</dbReference>
<evidence type="ECO:0000313" key="14">
    <source>
        <dbReference type="EMBL" id="TNV77670.1"/>
    </source>
</evidence>
<dbReference type="GO" id="GO:0006289">
    <property type="term" value="P:nucleotide-excision repair"/>
    <property type="evidence" value="ECO:0007669"/>
    <property type="project" value="InterPro"/>
</dbReference>
<dbReference type="GO" id="GO:0005634">
    <property type="term" value="C:nucleus"/>
    <property type="evidence" value="ECO:0007669"/>
    <property type="project" value="UniProtKB-SubCell"/>
</dbReference>
<keyword evidence="15" id="KW-1185">Reference proteome</keyword>
<dbReference type="InterPro" id="IPR003265">
    <property type="entry name" value="HhH-GPD_domain"/>
</dbReference>
<keyword evidence="6" id="KW-0234">DNA repair</keyword>
<comment type="similarity">
    <text evidence="2">Belongs to the type-1 OGG1 family.</text>
</comment>
<keyword evidence="10" id="KW-0326">Glycosidase</keyword>
<evidence type="ECO:0000313" key="15">
    <source>
        <dbReference type="Proteomes" id="UP000785679"/>
    </source>
</evidence>
<evidence type="ECO:0000256" key="4">
    <source>
        <dbReference type="ARBA" id="ARBA00022763"/>
    </source>
</evidence>
<accession>A0A8J8NNF3</accession>
<dbReference type="SUPFAM" id="SSF48150">
    <property type="entry name" value="DNA-glycosylase"/>
    <property type="match status" value="1"/>
</dbReference>
<keyword evidence="9" id="KW-0511">Multifunctional enzyme</keyword>
<reference evidence="14" key="1">
    <citation type="submission" date="2019-06" db="EMBL/GenBank/DDBJ databases">
        <authorList>
            <person name="Zheng W."/>
        </authorList>
    </citation>
    <scope>NUCLEOTIDE SEQUENCE</scope>
    <source>
        <strain evidence="14">QDHG01</strain>
    </source>
</reference>
<sequence length="368" mass="42133">MWKSLVIHRKELALQNTLVNGQCFNWKKLAPDHFQGILGDFFVTLKRAADNDTHLHYMTIPDDSDGKFLTLFKRYIQYDTVKVQELYAEWSLRLKHFKEIASHIEGVRCVRQDPWECTISFICSQNNHIKRITAMLEVMRQQYGQYICDVEEPVETDASSKEEEKKEPLKAIRKIYRFPTVDELKKATEAELRGLGFGYRAKFIVQSVKMIEEKGGDKWFESLRGKPLEKVRAELVTLMGVGNKVADCIALFSLDCADSVPVDTHVFQIAQKLGYIKGLKFQASMTDKLYVEIGDAFRKRFGDKAGWAHQILFAGDLDSFKEVIAESKKRSLGEITKEENVSEIKGGAGKANPEEGPKQIQNVKRLKK</sequence>
<keyword evidence="5" id="KW-0378">Hydrolase</keyword>
<evidence type="ECO:0000256" key="2">
    <source>
        <dbReference type="ARBA" id="ARBA00010679"/>
    </source>
</evidence>
<dbReference type="Gene3D" id="1.10.1670.10">
    <property type="entry name" value="Helix-hairpin-Helix base-excision DNA repair enzymes (C-terminal)"/>
    <property type="match status" value="1"/>
</dbReference>
<gene>
    <name evidence="14" type="ORF">FGO68_gene11284</name>
</gene>
<dbReference type="Gene3D" id="1.10.340.30">
    <property type="entry name" value="Hypothetical protein, domain 2"/>
    <property type="match status" value="1"/>
</dbReference>
<dbReference type="InterPro" id="IPR023170">
    <property type="entry name" value="HhH_base_excis_C"/>
</dbReference>
<keyword evidence="8" id="KW-0539">Nucleus</keyword>
<dbReference type="Proteomes" id="UP000785679">
    <property type="component" value="Unassembled WGS sequence"/>
</dbReference>
<dbReference type="PANTHER" id="PTHR10242:SF2">
    <property type="entry name" value="N-GLYCOSYLASE_DNA LYASE"/>
    <property type="match status" value="1"/>
</dbReference>
<dbReference type="Gene3D" id="3.30.310.40">
    <property type="match status" value="1"/>
</dbReference>
<dbReference type="FunFam" id="1.10.1670.10:FF:000005">
    <property type="entry name" value="N-glycosylase/DNA lyase OGG1"/>
    <property type="match status" value="1"/>
</dbReference>
<dbReference type="OrthoDB" id="238681at2759"/>
<dbReference type="EC" id="4.2.99.18" evidence="3"/>
<dbReference type="Pfam" id="PF00730">
    <property type="entry name" value="HhH-GPD"/>
    <property type="match status" value="1"/>
</dbReference>
<evidence type="ECO:0000256" key="10">
    <source>
        <dbReference type="ARBA" id="ARBA00023295"/>
    </source>
</evidence>
<evidence type="ECO:0000256" key="11">
    <source>
        <dbReference type="ARBA" id="ARBA00044632"/>
    </source>
</evidence>
<evidence type="ECO:0000256" key="1">
    <source>
        <dbReference type="ARBA" id="ARBA00004123"/>
    </source>
</evidence>
<comment type="catalytic activity">
    <reaction evidence="11">
        <text>2'-deoxyribonucleotide-(2'-deoxyribose 5'-phosphate)-2'-deoxyribonucleotide-DNA = a 3'-end 2'-deoxyribonucleotide-(2,3-dehydro-2,3-deoxyribose 5'-phosphate)-DNA + a 5'-end 5'-phospho-2'-deoxyribonucleoside-DNA + H(+)</text>
        <dbReference type="Rhea" id="RHEA:66592"/>
        <dbReference type="Rhea" id="RHEA-COMP:13180"/>
        <dbReference type="Rhea" id="RHEA-COMP:16897"/>
        <dbReference type="Rhea" id="RHEA-COMP:17067"/>
        <dbReference type="ChEBI" id="CHEBI:15378"/>
        <dbReference type="ChEBI" id="CHEBI:136412"/>
        <dbReference type="ChEBI" id="CHEBI:157695"/>
        <dbReference type="ChEBI" id="CHEBI:167181"/>
        <dbReference type="EC" id="4.2.99.18"/>
    </reaction>
</comment>
<keyword evidence="7" id="KW-0456">Lyase</keyword>
<dbReference type="InterPro" id="IPR052054">
    <property type="entry name" value="Oxidative_DNA_repair_enzyme"/>
</dbReference>
<feature type="domain" description="HhH-GPD" evidence="13">
    <location>
        <begin position="123"/>
        <end position="317"/>
    </location>
</feature>
<evidence type="ECO:0000256" key="9">
    <source>
        <dbReference type="ARBA" id="ARBA00023268"/>
    </source>
</evidence>